<dbReference type="InterPro" id="IPR012347">
    <property type="entry name" value="Ferritin-like"/>
</dbReference>
<dbReference type="Proteomes" id="UP000295132">
    <property type="component" value="Unassembled WGS sequence"/>
</dbReference>
<evidence type="ECO:0000313" key="3">
    <source>
        <dbReference type="Proteomes" id="UP000295132"/>
    </source>
</evidence>
<dbReference type="AlphaFoldDB" id="A0A4R5VMI2"/>
<dbReference type="EMBL" id="SMYO01000009">
    <property type="protein sequence ID" value="TDK59397.1"/>
    <property type="molecule type" value="Genomic_DNA"/>
</dbReference>
<feature type="domain" description="DUF2383" evidence="1">
    <location>
        <begin position="7"/>
        <end position="103"/>
    </location>
</feature>
<evidence type="ECO:0000313" key="2">
    <source>
        <dbReference type="EMBL" id="TDK59397.1"/>
    </source>
</evidence>
<reference evidence="2 3" key="1">
    <citation type="submission" date="2019-03" db="EMBL/GenBank/DDBJ databases">
        <title>Bacillus niacini sp. nov. a Nicotinate-Metabolizing Mesophile Isolated from Soil.</title>
        <authorList>
            <person name="Zhang G."/>
        </authorList>
    </citation>
    <scope>NUCLEOTIDE SEQUENCE [LARGE SCALE GENOMIC DNA]</scope>
    <source>
        <strain evidence="2 3">WN066</strain>
    </source>
</reference>
<dbReference type="Gene3D" id="1.20.1260.10">
    <property type="match status" value="1"/>
</dbReference>
<gene>
    <name evidence="2" type="ORF">E2K98_19400</name>
</gene>
<dbReference type="SUPFAM" id="SSF47240">
    <property type="entry name" value="Ferritin-like"/>
    <property type="match status" value="1"/>
</dbReference>
<proteinExistence type="predicted"/>
<dbReference type="Pfam" id="PF09537">
    <property type="entry name" value="DUF2383"/>
    <property type="match status" value="1"/>
</dbReference>
<comment type="caution">
    <text evidence="2">The sequence shown here is derived from an EMBL/GenBank/DDBJ whole genome shotgun (WGS) entry which is preliminary data.</text>
</comment>
<sequence length="143" mass="16495">MMINKTVIEELNTLLRGTYMGIHGFEQYIQKLNNHDVKRNFQQIQQEQKQNAQKIAERIQNLGGVPADDEGISGSMISFMHKFMIPDNERRIIEEAIEGLDKYGVHYSAELIKGDLDSSSKQIADETINDSRRQAEQLRHLLH</sequence>
<accession>A0A4R5VMI2</accession>
<evidence type="ECO:0000259" key="1">
    <source>
        <dbReference type="Pfam" id="PF09537"/>
    </source>
</evidence>
<dbReference type="InterPro" id="IPR019052">
    <property type="entry name" value="DUF2383"/>
</dbReference>
<dbReference type="CDD" id="cd00657">
    <property type="entry name" value="Ferritin_like"/>
    <property type="match status" value="1"/>
</dbReference>
<organism evidence="2 3">
    <name type="scientific">Bacillus salipaludis</name>
    <dbReference type="NCBI Taxonomy" id="2547811"/>
    <lineage>
        <taxon>Bacteria</taxon>
        <taxon>Bacillati</taxon>
        <taxon>Bacillota</taxon>
        <taxon>Bacilli</taxon>
        <taxon>Bacillales</taxon>
        <taxon>Bacillaceae</taxon>
        <taxon>Bacillus</taxon>
    </lineage>
</organism>
<protein>
    <submittedName>
        <fullName evidence="2">DUF2383 domain-containing protein</fullName>
    </submittedName>
</protein>
<dbReference type="InterPro" id="IPR009078">
    <property type="entry name" value="Ferritin-like_SF"/>
</dbReference>
<name>A0A4R5VMI2_9BACI</name>